<gene>
    <name evidence="1" type="ORF">LEP1GSC179_1884</name>
</gene>
<comment type="caution">
    <text evidence="1">The sequence shown here is derived from an EMBL/GenBank/DDBJ whole genome shotgun (WGS) entry which is preliminary data.</text>
</comment>
<accession>A0A0E2BH37</accession>
<sequence length="45" mass="5448">MNFKIELLETQILPCTKDTRVWSVKLEMFSFNIRYTTRTYKDGTE</sequence>
<keyword evidence="2" id="KW-1185">Reference proteome</keyword>
<organism evidence="1 2">
    <name type="scientific">Leptospira santarosai str. MOR084</name>
    <dbReference type="NCBI Taxonomy" id="1049984"/>
    <lineage>
        <taxon>Bacteria</taxon>
        <taxon>Pseudomonadati</taxon>
        <taxon>Spirochaetota</taxon>
        <taxon>Spirochaetia</taxon>
        <taxon>Leptospirales</taxon>
        <taxon>Leptospiraceae</taxon>
        <taxon>Leptospira</taxon>
    </lineage>
</organism>
<evidence type="ECO:0000313" key="2">
    <source>
        <dbReference type="Proteomes" id="UP000006329"/>
    </source>
</evidence>
<protein>
    <submittedName>
        <fullName evidence="1">Uncharacterized protein</fullName>
    </submittedName>
</protein>
<reference evidence="1" key="1">
    <citation type="submission" date="2012-10" db="EMBL/GenBank/DDBJ databases">
        <authorList>
            <person name="Harkins D.M."/>
            <person name="Durkin A.S."/>
            <person name="Brinkac L.M."/>
            <person name="Haft D.H."/>
            <person name="Selengut J.D."/>
            <person name="Sanka R."/>
            <person name="DePew J."/>
            <person name="Purushe J."/>
            <person name="Matthias M.A."/>
            <person name="Vinetz J.M."/>
            <person name="Sutton G.G."/>
            <person name="Nierman W.C."/>
            <person name="Fouts D.E."/>
        </authorList>
    </citation>
    <scope>NUCLEOTIDE SEQUENCE [LARGE SCALE GENOMIC DNA]</scope>
    <source>
        <strain evidence="1">MOR084</strain>
    </source>
</reference>
<dbReference type="EMBL" id="AHON02000032">
    <property type="protein sequence ID" value="EKO34251.1"/>
    <property type="molecule type" value="Genomic_DNA"/>
</dbReference>
<proteinExistence type="predicted"/>
<name>A0A0E2BH37_9LEPT</name>
<dbReference type="Proteomes" id="UP000006329">
    <property type="component" value="Unassembled WGS sequence"/>
</dbReference>
<dbReference type="AlphaFoldDB" id="A0A0E2BH37"/>
<evidence type="ECO:0000313" key="1">
    <source>
        <dbReference type="EMBL" id="EKO34251.1"/>
    </source>
</evidence>